<proteinExistence type="predicted"/>
<evidence type="ECO:0008006" key="4">
    <source>
        <dbReference type="Google" id="ProtNLM"/>
    </source>
</evidence>
<dbReference type="RefSeq" id="WP_176776396.1">
    <property type="nucleotide sequence ID" value="NZ_FNOE01000012.1"/>
</dbReference>
<protein>
    <recommendedName>
        <fullName evidence="4">RecT family protein</fullName>
    </recommendedName>
</protein>
<sequence length="294" mass="32656">MAATNLTELKQPKAAESLIPQVHVGFFDLQSFELMLRIAKGFASSTLVPKEYQNNPSNCMIALNLAQRIGGDPLMVMQNLVVVYGKPTWSSQYLIATANMCGRFSAIRFEFFGEKNTDGWGCRAWTIEHATGEKLVGSDVTIGIAKKEGWFAKNGSKWQSIPQQMLMYRSGAWWVRAYAPELSMGLMTADEASDVFEAQKSSDGSYSVDIDSIKGSVDKSTGEITDQPKQISQDKPDIKPEEIQSKGSFVPSPEEQEAIRQREIAEAEAYSGRQEETPPPEKKKKPESEQLVIE</sequence>
<name>A0A1H8QLG2_9PROT</name>
<evidence type="ECO:0000256" key="1">
    <source>
        <dbReference type="SAM" id="MobiDB-lite"/>
    </source>
</evidence>
<dbReference type="STRING" id="42354.SAMN05216333_11231"/>
<dbReference type="EMBL" id="FODO01000012">
    <property type="protein sequence ID" value="SEO55095.1"/>
    <property type="molecule type" value="Genomic_DNA"/>
</dbReference>
<accession>A0A1H8QLG2</accession>
<dbReference type="AlphaFoldDB" id="A0A1H8QLG2"/>
<evidence type="ECO:0000313" key="3">
    <source>
        <dbReference type="Proteomes" id="UP000198814"/>
    </source>
</evidence>
<feature type="compositionally biased region" description="Polar residues" evidence="1">
    <location>
        <begin position="222"/>
        <end position="231"/>
    </location>
</feature>
<feature type="region of interest" description="Disordered" evidence="1">
    <location>
        <begin position="216"/>
        <end position="294"/>
    </location>
</feature>
<organism evidence="2 3">
    <name type="scientific">Nitrosomonas oligotropha</name>
    <dbReference type="NCBI Taxonomy" id="42354"/>
    <lineage>
        <taxon>Bacteria</taxon>
        <taxon>Pseudomonadati</taxon>
        <taxon>Pseudomonadota</taxon>
        <taxon>Betaproteobacteria</taxon>
        <taxon>Nitrosomonadales</taxon>
        <taxon>Nitrosomonadaceae</taxon>
        <taxon>Nitrosomonas</taxon>
    </lineage>
</organism>
<feature type="compositionally biased region" description="Basic and acidic residues" evidence="1">
    <location>
        <begin position="273"/>
        <end position="288"/>
    </location>
</feature>
<gene>
    <name evidence="2" type="ORF">SAMN05216333_11231</name>
</gene>
<dbReference type="Proteomes" id="UP000198814">
    <property type="component" value="Unassembled WGS sequence"/>
</dbReference>
<keyword evidence="3" id="KW-1185">Reference proteome</keyword>
<reference evidence="3" key="1">
    <citation type="submission" date="2016-10" db="EMBL/GenBank/DDBJ databases">
        <authorList>
            <person name="Varghese N."/>
            <person name="Submissions S."/>
        </authorList>
    </citation>
    <scope>NUCLEOTIDE SEQUENCE [LARGE SCALE GENOMIC DNA]</scope>
    <source>
        <strain evidence="3">Nm76</strain>
    </source>
</reference>
<feature type="compositionally biased region" description="Basic and acidic residues" evidence="1">
    <location>
        <begin position="232"/>
        <end position="244"/>
    </location>
</feature>
<evidence type="ECO:0000313" key="2">
    <source>
        <dbReference type="EMBL" id="SEO55095.1"/>
    </source>
</evidence>